<keyword evidence="14" id="KW-1185">Reference proteome</keyword>
<reference evidence="14" key="1">
    <citation type="journal article" date="2019" name="Int. J. Syst. Evol. Microbiol.">
        <title>The Global Catalogue of Microorganisms (GCM) 10K type strain sequencing project: providing services to taxonomists for standard genome sequencing and annotation.</title>
        <authorList>
            <consortium name="The Broad Institute Genomics Platform"/>
            <consortium name="The Broad Institute Genome Sequencing Center for Infectious Disease"/>
            <person name="Wu L."/>
            <person name="Ma J."/>
        </authorList>
    </citation>
    <scope>NUCLEOTIDE SEQUENCE [LARGE SCALE GENOMIC DNA]</scope>
    <source>
        <strain evidence="14">CGMCC 4.7357</strain>
    </source>
</reference>
<keyword evidence="4 11" id="KW-0285">Flavoprotein</keyword>
<keyword evidence="7 11" id="KW-0274">FAD</keyword>
<evidence type="ECO:0000313" key="13">
    <source>
        <dbReference type="EMBL" id="MFC4665680.1"/>
    </source>
</evidence>
<evidence type="ECO:0000313" key="14">
    <source>
        <dbReference type="Proteomes" id="UP001596020"/>
    </source>
</evidence>
<keyword evidence="12" id="KW-0997">Cell inner membrane</keyword>
<protein>
    <recommendedName>
        <fullName evidence="3 11">FAD:protein FMN transferase</fullName>
        <ecNumber evidence="2 11">2.7.1.180</ecNumber>
    </recommendedName>
    <alternativeName>
        <fullName evidence="9 11">Flavin transferase</fullName>
    </alternativeName>
</protein>
<evidence type="ECO:0000256" key="7">
    <source>
        <dbReference type="ARBA" id="ARBA00022827"/>
    </source>
</evidence>
<name>A0ABV9K682_9PORP</name>
<dbReference type="InterPro" id="IPR024932">
    <property type="entry name" value="ApbE"/>
</dbReference>
<dbReference type="SUPFAM" id="SSF143631">
    <property type="entry name" value="ApbE-like"/>
    <property type="match status" value="1"/>
</dbReference>
<comment type="function">
    <text evidence="12">Flavin transferase that catalyzes the transfer of the FMN moiety of FAD and its covalent binding to the hydroxyl group of a threonine residue in a target flavoprotein.</text>
</comment>
<comment type="similarity">
    <text evidence="11 12">Belongs to the ApbE family.</text>
</comment>
<comment type="cofactor">
    <cofactor evidence="1 12">
        <name>Mg(2+)</name>
        <dbReference type="ChEBI" id="CHEBI:18420"/>
    </cofactor>
</comment>
<evidence type="ECO:0000256" key="10">
    <source>
        <dbReference type="ARBA" id="ARBA00048540"/>
    </source>
</evidence>
<dbReference type="EMBL" id="JBHSGO010000096">
    <property type="protein sequence ID" value="MFC4665680.1"/>
    <property type="molecule type" value="Genomic_DNA"/>
</dbReference>
<organism evidence="13 14">
    <name type="scientific">Falsiporphyromonas endometrii</name>
    <dbReference type="NCBI Taxonomy" id="1387297"/>
    <lineage>
        <taxon>Bacteria</taxon>
        <taxon>Pseudomonadati</taxon>
        <taxon>Bacteroidota</taxon>
        <taxon>Bacteroidia</taxon>
        <taxon>Bacteroidales</taxon>
        <taxon>Porphyromonadaceae</taxon>
        <taxon>Falsiporphyromonas</taxon>
    </lineage>
</organism>
<gene>
    <name evidence="13" type="ORF">ACFO3G_03505</name>
</gene>
<evidence type="ECO:0000256" key="11">
    <source>
        <dbReference type="PIRNR" id="PIRNR006268"/>
    </source>
</evidence>
<dbReference type="PIRSF" id="PIRSF006268">
    <property type="entry name" value="ApbE"/>
    <property type="match status" value="1"/>
</dbReference>
<keyword evidence="5 11" id="KW-0808">Transferase</keyword>
<evidence type="ECO:0000256" key="12">
    <source>
        <dbReference type="RuleBase" id="RU363002"/>
    </source>
</evidence>
<keyword evidence="12" id="KW-0449">Lipoprotein</keyword>
<keyword evidence="8 11" id="KW-0460">Magnesium</keyword>
<evidence type="ECO:0000256" key="5">
    <source>
        <dbReference type="ARBA" id="ARBA00022679"/>
    </source>
</evidence>
<dbReference type="PROSITE" id="PS51257">
    <property type="entry name" value="PROKAR_LIPOPROTEIN"/>
    <property type="match status" value="1"/>
</dbReference>
<dbReference type="PANTHER" id="PTHR30040">
    <property type="entry name" value="THIAMINE BIOSYNTHESIS LIPOPROTEIN APBE"/>
    <property type="match status" value="1"/>
</dbReference>
<accession>A0ABV9K682</accession>
<dbReference type="RefSeq" id="WP_380078028.1">
    <property type="nucleotide sequence ID" value="NZ_JBHSGO010000096.1"/>
</dbReference>
<keyword evidence="12" id="KW-0732">Signal</keyword>
<feature type="chain" id="PRO_5044954862" description="FAD:protein FMN transferase" evidence="12">
    <location>
        <begin position="24"/>
        <end position="342"/>
    </location>
</feature>
<evidence type="ECO:0000256" key="2">
    <source>
        <dbReference type="ARBA" id="ARBA00011955"/>
    </source>
</evidence>
<comment type="caution">
    <text evidence="13">The sequence shown here is derived from an EMBL/GenBank/DDBJ whole genome shotgun (WGS) entry which is preliminary data.</text>
</comment>
<keyword evidence="6 11" id="KW-0479">Metal-binding</keyword>
<proteinExistence type="inferred from homology"/>
<dbReference type="Gene3D" id="3.10.520.10">
    <property type="entry name" value="ApbE-like domains"/>
    <property type="match status" value="1"/>
</dbReference>
<keyword evidence="12" id="KW-1003">Cell membrane</keyword>
<keyword evidence="12" id="KW-0472">Membrane</keyword>
<comment type="catalytic activity">
    <reaction evidence="10 11 12">
        <text>L-threonyl-[protein] + FAD = FMN-L-threonyl-[protein] + AMP + H(+)</text>
        <dbReference type="Rhea" id="RHEA:36847"/>
        <dbReference type="Rhea" id="RHEA-COMP:11060"/>
        <dbReference type="Rhea" id="RHEA-COMP:11061"/>
        <dbReference type="ChEBI" id="CHEBI:15378"/>
        <dbReference type="ChEBI" id="CHEBI:30013"/>
        <dbReference type="ChEBI" id="CHEBI:57692"/>
        <dbReference type="ChEBI" id="CHEBI:74257"/>
        <dbReference type="ChEBI" id="CHEBI:456215"/>
        <dbReference type="EC" id="2.7.1.180"/>
    </reaction>
</comment>
<dbReference type="PANTHER" id="PTHR30040:SF2">
    <property type="entry name" value="FAD:PROTEIN FMN TRANSFERASE"/>
    <property type="match status" value="1"/>
</dbReference>
<comment type="subcellular location">
    <subcellularLocation>
        <location evidence="12">Cell inner membrane</location>
        <topology evidence="12">Lipid-anchor</topology>
        <orientation evidence="12">Periplasmic side</orientation>
    </subcellularLocation>
</comment>
<dbReference type="GO" id="GO:0016740">
    <property type="term" value="F:transferase activity"/>
    <property type="evidence" value="ECO:0007669"/>
    <property type="project" value="UniProtKB-KW"/>
</dbReference>
<dbReference type="Pfam" id="PF02424">
    <property type="entry name" value="ApbE"/>
    <property type="match status" value="1"/>
</dbReference>
<evidence type="ECO:0000256" key="8">
    <source>
        <dbReference type="ARBA" id="ARBA00022842"/>
    </source>
</evidence>
<evidence type="ECO:0000256" key="9">
    <source>
        <dbReference type="ARBA" id="ARBA00031306"/>
    </source>
</evidence>
<evidence type="ECO:0000256" key="6">
    <source>
        <dbReference type="ARBA" id="ARBA00022723"/>
    </source>
</evidence>
<evidence type="ECO:0000256" key="1">
    <source>
        <dbReference type="ARBA" id="ARBA00001946"/>
    </source>
</evidence>
<dbReference type="Proteomes" id="UP001596020">
    <property type="component" value="Unassembled WGS sequence"/>
</dbReference>
<feature type="signal peptide" evidence="12">
    <location>
        <begin position="1"/>
        <end position="23"/>
    </location>
</feature>
<sequence>MKKLKLIYASIICLFAISCISCKQTKDTDYLINSGEIWATTYHITYQSDTAYTKEFQDEFQRFSKSLNPFDSLSLVTHINQNTGFETDSLFRKCFNQAIQVSELSNGAYDVTCSPLVNAWGFGFKHKENINQQKVDSILKFVGYKKVRIVGNKLIKDDPRIMLDFSSIAKGYSADCIAEVLNKKKVNNYLVEIGGEIAFKGLSPQGQEWRVGIDKPSSDNKDGDNDLQLIISLPKEAGGLATSGNYRNFYIKDGKRYAHTIDPTTGYPVQRDVLSATVVAKSSMIADAFSTTFMVVGKDKAEEIARKAGNVEYMLICSGDNQQTYVVMSPGFEKMVVQEEAQ</sequence>
<dbReference type="EC" id="2.7.1.180" evidence="2 11"/>
<evidence type="ECO:0000256" key="4">
    <source>
        <dbReference type="ARBA" id="ARBA00022630"/>
    </source>
</evidence>
<evidence type="ECO:0000256" key="3">
    <source>
        <dbReference type="ARBA" id="ARBA00016337"/>
    </source>
</evidence>
<dbReference type="InterPro" id="IPR003374">
    <property type="entry name" value="ApbE-like_sf"/>
</dbReference>